<dbReference type="Pfam" id="PF01344">
    <property type="entry name" value="Kelch_1"/>
    <property type="match status" value="1"/>
</dbReference>
<dbReference type="Gene3D" id="1.25.40.420">
    <property type="match status" value="1"/>
</dbReference>
<accession>A0A8K0A8V8</accession>
<keyword evidence="5" id="KW-1185">Reference proteome</keyword>
<evidence type="ECO:0000256" key="1">
    <source>
        <dbReference type="ARBA" id="ARBA00022441"/>
    </source>
</evidence>
<keyword evidence="1" id="KW-0880">Kelch repeat</keyword>
<dbReference type="OrthoDB" id="7676067at2759"/>
<feature type="domain" description="BTB" evidence="3">
    <location>
        <begin position="54"/>
        <end position="120"/>
    </location>
</feature>
<dbReference type="InterPro" id="IPR006652">
    <property type="entry name" value="Kelch_1"/>
</dbReference>
<keyword evidence="2" id="KW-0677">Repeat</keyword>
<dbReference type="AlphaFoldDB" id="A0A8K0A8V8"/>
<dbReference type="InterPro" id="IPR011333">
    <property type="entry name" value="SKP1/BTB/POZ_sf"/>
</dbReference>
<dbReference type="Pfam" id="PF00651">
    <property type="entry name" value="BTB"/>
    <property type="match status" value="1"/>
</dbReference>
<dbReference type="Proteomes" id="UP000838412">
    <property type="component" value="Chromosome 8"/>
</dbReference>
<sequence>MRSYCDCDEDHNWHKHCNDFYSYHEDGSCSFGNRCNIHTLHTELTRQRKTGEFVDVVVEVEGREYSCHRAVLATLPYFKAMFSTNLLESKAKIITLHDIDSSSFFKLLDFAYTGEIQIGKDDVQDILQVAHMLQVKQVLEYCEKFIQRNLCPSNCVGVMLLADMYGLSSLKTSARRQVMTRFLEVGQSEGFLSLSTKQLLDLLGDKELQVASEDEIALSVMRWLDHESESRKTEVSRILPVFRLPFVRVSVLKKLESHPAVVESDEWLAKITAAKEGHLDGSSHQLMADAGREEAERQPRPGLSDDLAIIVGGWKAVTQQAYSTNPTPPVPLQSIICVDPDSKQCYHVSDLPTSIYGSMGVARAGHYLYVTGGCAVSCLHPNPPGGNKPSKQAFRYDFSTDTSTRLPDMPRGRAGHQSVIVDGKLFLVGGNTEATFFNMFSMDCYAIEEGAWIKPPKVPAMNIPPKLTVITCGDKIVLIQIQRKQKRLVVHSFDVKTEHWTCSYTNRYKDFKVDIRAITVGNKVHFCTTTGKELDVSLMVYTYDLEKETPTIDREDRCVFKEEIDAVNGVCRYRKRYKYVNGQEGIINCISRTTYDLSYNYYNVDKQTTQMLPFALFGQSFLATKKGSVGWYCRDQLKKVERDNQGYETYNMFYDPYNESSDDEDDDTY</sequence>
<dbReference type="InterPro" id="IPR011705">
    <property type="entry name" value="BACK"/>
</dbReference>
<dbReference type="Pfam" id="PF07707">
    <property type="entry name" value="BACK"/>
    <property type="match status" value="1"/>
</dbReference>
<organism evidence="4 5">
    <name type="scientific">Branchiostoma lanceolatum</name>
    <name type="common">Common lancelet</name>
    <name type="synonym">Amphioxus lanceolatum</name>
    <dbReference type="NCBI Taxonomy" id="7740"/>
    <lineage>
        <taxon>Eukaryota</taxon>
        <taxon>Metazoa</taxon>
        <taxon>Chordata</taxon>
        <taxon>Cephalochordata</taxon>
        <taxon>Leptocardii</taxon>
        <taxon>Amphioxiformes</taxon>
        <taxon>Branchiostomatidae</taxon>
        <taxon>Branchiostoma</taxon>
    </lineage>
</organism>
<dbReference type="SUPFAM" id="SSF117281">
    <property type="entry name" value="Kelch motif"/>
    <property type="match status" value="1"/>
</dbReference>
<dbReference type="InterPro" id="IPR015915">
    <property type="entry name" value="Kelch-typ_b-propeller"/>
</dbReference>
<dbReference type="SMART" id="SM00612">
    <property type="entry name" value="Kelch"/>
    <property type="match status" value="1"/>
</dbReference>
<dbReference type="Gene3D" id="2.120.10.80">
    <property type="entry name" value="Kelch-type beta propeller"/>
    <property type="match status" value="1"/>
</dbReference>
<dbReference type="EMBL" id="OV696693">
    <property type="protein sequence ID" value="CAH1271172.1"/>
    <property type="molecule type" value="Genomic_DNA"/>
</dbReference>
<evidence type="ECO:0000313" key="4">
    <source>
        <dbReference type="EMBL" id="CAH1271172.1"/>
    </source>
</evidence>
<dbReference type="PANTHER" id="PTHR24412:SF272">
    <property type="entry name" value="KELCH-LIKE PROTEIN DIABLO"/>
    <property type="match status" value="1"/>
</dbReference>
<name>A0A8K0A8V8_BRALA</name>
<protein>
    <submittedName>
        <fullName evidence="4">KLHL21 protein</fullName>
    </submittedName>
</protein>
<dbReference type="PANTHER" id="PTHR24412">
    <property type="entry name" value="KELCH PROTEIN"/>
    <property type="match status" value="1"/>
</dbReference>
<evidence type="ECO:0000313" key="5">
    <source>
        <dbReference type="Proteomes" id="UP000838412"/>
    </source>
</evidence>
<evidence type="ECO:0000259" key="3">
    <source>
        <dbReference type="PROSITE" id="PS50097"/>
    </source>
</evidence>
<dbReference type="SUPFAM" id="SSF54695">
    <property type="entry name" value="POZ domain"/>
    <property type="match status" value="1"/>
</dbReference>
<evidence type="ECO:0000256" key="2">
    <source>
        <dbReference type="ARBA" id="ARBA00022737"/>
    </source>
</evidence>
<proteinExistence type="predicted"/>
<dbReference type="FunFam" id="1.25.40.420:FF:000001">
    <property type="entry name" value="Kelch-like family member 12"/>
    <property type="match status" value="1"/>
</dbReference>
<dbReference type="PROSITE" id="PS50097">
    <property type="entry name" value="BTB"/>
    <property type="match status" value="1"/>
</dbReference>
<dbReference type="Gene3D" id="3.30.710.10">
    <property type="entry name" value="Potassium Channel Kv1.1, Chain A"/>
    <property type="match status" value="1"/>
</dbReference>
<dbReference type="InterPro" id="IPR000210">
    <property type="entry name" value="BTB/POZ_dom"/>
</dbReference>
<dbReference type="SMART" id="SM00225">
    <property type="entry name" value="BTB"/>
    <property type="match status" value="1"/>
</dbReference>
<dbReference type="SMART" id="SM00875">
    <property type="entry name" value="BACK"/>
    <property type="match status" value="1"/>
</dbReference>
<reference evidence="4" key="1">
    <citation type="submission" date="2022-01" db="EMBL/GenBank/DDBJ databases">
        <authorList>
            <person name="Braso-Vives M."/>
        </authorList>
    </citation>
    <scope>NUCLEOTIDE SEQUENCE</scope>
</reference>
<gene>
    <name evidence="4" type="primary">KLHL21</name>
    <name evidence="4" type="ORF">BLAG_LOCUS23266</name>
</gene>